<protein>
    <submittedName>
        <fullName evidence="5">Hydroxyacid dehydrogenase</fullName>
    </submittedName>
</protein>
<evidence type="ECO:0000313" key="5">
    <source>
        <dbReference type="EMBL" id="GER93414.1"/>
    </source>
</evidence>
<keyword evidence="2" id="KW-0560">Oxidoreductase</keyword>
<dbReference type="PROSITE" id="PS00065">
    <property type="entry name" value="D_2_HYDROXYACID_DH_1"/>
    <property type="match status" value="1"/>
</dbReference>
<dbReference type="GO" id="GO:0051287">
    <property type="term" value="F:NAD binding"/>
    <property type="evidence" value="ECO:0007669"/>
    <property type="project" value="InterPro"/>
</dbReference>
<accession>A0A5J4KW15</accession>
<proteinExistence type="inferred from homology"/>
<dbReference type="Pfam" id="PF02826">
    <property type="entry name" value="2-Hacid_dh_C"/>
    <property type="match status" value="1"/>
</dbReference>
<dbReference type="PANTHER" id="PTHR42789">
    <property type="entry name" value="D-ISOMER SPECIFIC 2-HYDROXYACID DEHYDROGENASE FAMILY PROTEIN (AFU_ORTHOLOGUE AFUA_6G10090)"/>
    <property type="match status" value="1"/>
</dbReference>
<comment type="similarity">
    <text evidence="1">Belongs to the D-isomer specific 2-hydroxyacid dehydrogenase family.</text>
</comment>
<keyword evidence="3" id="KW-0520">NAD</keyword>
<dbReference type="InterPro" id="IPR029752">
    <property type="entry name" value="D-isomer_DH_CS1"/>
</dbReference>
<dbReference type="AlphaFoldDB" id="A0A5J4KW15"/>
<reference evidence="5" key="1">
    <citation type="submission" date="2019-10" db="EMBL/GenBank/DDBJ databases">
        <title>Metagenomic sequencing of thiosulfate-disproportionating enrichment culture.</title>
        <authorList>
            <person name="Umezawa K."/>
            <person name="Kojima H."/>
            <person name="Fukui M."/>
        </authorList>
    </citation>
    <scope>NUCLEOTIDE SEQUENCE</scope>
    <source>
        <strain evidence="5">45J</strain>
    </source>
</reference>
<evidence type="ECO:0000259" key="4">
    <source>
        <dbReference type="Pfam" id="PF02826"/>
    </source>
</evidence>
<comment type="caution">
    <text evidence="5">The sequence shown here is derived from an EMBL/GenBank/DDBJ whole genome shotgun (WGS) entry which is preliminary data.</text>
</comment>
<evidence type="ECO:0000256" key="3">
    <source>
        <dbReference type="ARBA" id="ARBA00023027"/>
    </source>
</evidence>
<dbReference type="InterPro" id="IPR036291">
    <property type="entry name" value="NAD(P)-bd_dom_sf"/>
</dbReference>
<dbReference type="InterPro" id="IPR050857">
    <property type="entry name" value="D-2-hydroxyacid_DH"/>
</dbReference>
<sequence>MKKVLYFEILNYKKENLELLKKNFELVILNNPSQITPDILKDISVIFAPLGYYFGEDIFSMSPDLKVIATNTTGVPHIDVERAAARGIHIISLRDEKEFLNTITPTAELTMGLIINITRNVISAIKSVLDGKWSRWEFGGQAMLSRMSIGIVGLGRLGKMVAKYATAFGMDISYYDPFITHDLQWIYKRCESIEELVSNVDIVSVHIPMNKENRHFFNRGVFSKFKKGSYFINTARGEVVDSEALIDALEKGIIKGAALDVLDGEFEPDFSERVLSHSLVRYAQTHDNLIITPHIAGSTEDAWYLTQRYVIEQTIEYVRRFQ</sequence>
<name>A0A5J4KW15_9ZZZZ</name>
<dbReference type="PROSITE" id="PS00671">
    <property type="entry name" value="D_2_HYDROXYACID_DH_3"/>
    <property type="match status" value="1"/>
</dbReference>
<organism evidence="5">
    <name type="scientific">hot springs metagenome</name>
    <dbReference type="NCBI Taxonomy" id="433727"/>
    <lineage>
        <taxon>unclassified sequences</taxon>
        <taxon>metagenomes</taxon>
        <taxon>ecological metagenomes</taxon>
    </lineage>
</organism>
<dbReference type="InterPro" id="IPR006140">
    <property type="entry name" value="D-isomer_DH_NAD-bd"/>
</dbReference>
<feature type="domain" description="D-isomer specific 2-hydroxyacid dehydrogenase NAD-binding" evidence="4">
    <location>
        <begin position="111"/>
        <end position="296"/>
    </location>
</feature>
<dbReference type="Gene3D" id="3.40.50.720">
    <property type="entry name" value="NAD(P)-binding Rossmann-like Domain"/>
    <property type="match status" value="2"/>
</dbReference>
<evidence type="ECO:0000256" key="1">
    <source>
        <dbReference type="ARBA" id="ARBA00005854"/>
    </source>
</evidence>
<dbReference type="InterPro" id="IPR029753">
    <property type="entry name" value="D-isomer_DH_CS"/>
</dbReference>
<gene>
    <name evidence="5" type="ORF">A45J_1155</name>
</gene>
<evidence type="ECO:0000256" key="2">
    <source>
        <dbReference type="ARBA" id="ARBA00023002"/>
    </source>
</evidence>
<dbReference type="PANTHER" id="PTHR42789:SF1">
    <property type="entry name" value="D-ISOMER SPECIFIC 2-HYDROXYACID DEHYDROGENASE FAMILY PROTEIN (AFU_ORTHOLOGUE AFUA_6G10090)"/>
    <property type="match status" value="1"/>
</dbReference>
<dbReference type="SUPFAM" id="SSF51735">
    <property type="entry name" value="NAD(P)-binding Rossmann-fold domains"/>
    <property type="match status" value="1"/>
</dbReference>
<dbReference type="SUPFAM" id="SSF52283">
    <property type="entry name" value="Formate/glycerate dehydrogenase catalytic domain-like"/>
    <property type="match status" value="1"/>
</dbReference>
<dbReference type="GO" id="GO:0016616">
    <property type="term" value="F:oxidoreductase activity, acting on the CH-OH group of donors, NAD or NADP as acceptor"/>
    <property type="evidence" value="ECO:0007669"/>
    <property type="project" value="InterPro"/>
</dbReference>
<dbReference type="EMBL" id="BLAB01000001">
    <property type="protein sequence ID" value="GER93414.1"/>
    <property type="molecule type" value="Genomic_DNA"/>
</dbReference>